<sequence>MIISIKIPSLTLDILKDANAYYQFKRGFLMEDHRVKRGEKPTFLDFKIEYENLKYISSKPVLNSIKLYGVPSNEMIFETNIVVLEFEKDYLLPALKNLKQQYIGNIELRRLKELKYSKNDKVGYYEQVKEECLASFDSIKKAKYLGANERQLAIEGIQDILDVLNEKINNFSSIEFKKIPFTLSRDEMAVVFGRMLSNGIITGLNPPELAELMSKYFLHTKNQKVTRSLRNLINRYAKVDKISETKKAKLSIRFNKLFNN</sequence>
<dbReference type="RefSeq" id="WP_148542972.1">
    <property type="nucleotide sequence ID" value="NZ_VSDQ01000679.1"/>
</dbReference>
<keyword evidence="2" id="KW-1185">Reference proteome</keyword>
<protein>
    <submittedName>
        <fullName evidence="1">Uncharacterized protein</fullName>
    </submittedName>
</protein>
<organism evidence="1 2">
    <name type="scientific">Seonamhaeicola marinus</name>
    <dbReference type="NCBI Taxonomy" id="1912246"/>
    <lineage>
        <taxon>Bacteria</taxon>
        <taxon>Pseudomonadati</taxon>
        <taxon>Bacteroidota</taxon>
        <taxon>Flavobacteriia</taxon>
        <taxon>Flavobacteriales</taxon>
        <taxon>Flavobacteriaceae</taxon>
    </lineage>
</organism>
<comment type="caution">
    <text evidence="1">The sequence shown here is derived from an EMBL/GenBank/DDBJ whole genome shotgun (WGS) entry which is preliminary data.</text>
</comment>
<dbReference type="AlphaFoldDB" id="A0A5D0HSB9"/>
<dbReference type="Proteomes" id="UP000323930">
    <property type="component" value="Unassembled WGS sequence"/>
</dbReference>
<proteinExistence type="predicted"/>
<dbReference type="EMBL" id="VSDQ01000679">
    <property type="protein sequence ID" value="TYA74236.1"/>
    <property type="molecule type" value="Genomic_DNA"/>
</dbReference>
<evidence type="ECO:0000313" key="2">
    <source>
        <dbReference type="Proteomes" id="UP000323930"/>
    </source>
</evidence>
<gene>
    <name evidence="1" type="ORF">FUA24_12960</name>
</gene>
<accession>A0A5D0HSB9</accession>
<name>A0A5D0HSB9_9FLAO</name>
<evidence type="ECO:0000313" key="1">
    <source>
        <dbReference type="EMBL" id="TYA74236.1"/>
    </source>
</evidence>
<reference evidence="1 2" key="1">
    <citation type="submission" date="2019-08" db="EMBL/GenBank/DDBJ databases">
        <title>Seonamhaeicola sediminis sp. nov., isolated from marine sediment.</title>
        <authorList>
            <person name="Cao W.R."/>
        </authorList>
    </citation>
    <scope>NUCLEOTIDE SEQUENCE [LARGE SCALE GENOMIC DNA]</scope>
    <source>
        <strain evidence="1 2">B011</strain>
    </source>
</reference>
<dbReference type="OrthoDB" id="1447897at2"/>